<feature type="region of interest" description="Disordered" evidence="1">
    <location>
        <begin position="48"/>
        <end position="75"/>
    </location>
</feature>
<reference evidence="2" key="1">
    <citation type="submission" date="2021-06" db="EMBL/GenBank/DDBJ databases">
        <title>Parelaphostrongylus tenuis whole genome reference sequence.</title>
        <authorList>
            <person name="Garwood T.J."/>
            <person name="Larsen P.A."/>
            <person name="Fountain-Jones N.M."/>
            <person name="Garbe J.R."/>
            <person name="Macchietto M.G."/>
            <person name="Kania S.A."/>
            <person name="Gerhold R.W."/>
            <person name="Richards J.E."/>
            <person name="Wolf T.M."/>
        </authorList>
    </citation>
    <scope>NUCLEOTIDE SEQUENCE</scope>
    <source>
        <strain evidence="2">MNPRO001-30</strain>
        <tissue evidence="2">Meninges</tissue>
    </source>
</reference>
<comment type="caution">
    <text evidence="2">The sequence shown here is derived from an EMBL/GenBank/DDBJ whole genome shotgun (WGS) entry which is preliminary data.</text>
</comment>
<evidence type="ECO:0000313" key="2">
    <source>
        <dbReference type="EMBL" id="KAJ1348597.1"/>
    </source>
</evidence>
<gene>
    <name evidence="2" type="ORF">KIN20_003935</name>
</gene>
<evidence type="ECO:0008006" key="4">
    <source>
        <dbReference type="Google" id="ProtNLM"/>
    </source>
</evidence>
<name>A0AAD5QER0_PARTN</name>
<dbReference type="SUPFAM" id="SSF54160">
    <property type="entry name" value="Chromo domain-like"/>
    <property type="match status" value="1"/>
</dbReference>
<sequence length="75" mass="8781">MGKRSRKNITKNPRNGYPVEQSTWEPEENIECHDLLVDCERKRSRMENNEIPVSSSKIHGEKQLPSHFGSQRCAW</sequence>
<evidence type="ECO:0000256" key="1">
    <source>
        <dbReference type="SAM" id="MobiDB-lite"/>
    </source>
</evidence>
<dbReference type="InterPro" id="IPR016197">
    <property type="entry name" value="Chromo-like_dom_sf"/>
</dbReference>
<dbReference type="EMBL" id="JAHQIW010000526">
    <property type="protein sequence ID" value="KAJ1348597.1"/>
    <property type="molecule type" value="Genomic_DNA"/>
</dbReference>
<organism evidence="2 3">
    <name type="scientific">Parelaphostrongylus tenuis</name>
    <name type="common">Meningeal worm</name>
    <dbReference type="NCBI Taxonomy" id="148309"/>
    <lineage>
        <taxon>Eukaryota</taxon>
        <taxon>Metazoa</taxon>
        <taxon>Ecdysozoa</taxon>
        <taxon>Nematoda</taxon>
        <taxon>Chromadorea</taxon>
        <taxon>Rhabditida</taxon>
        <taxon>Rhabditina</taxon>
        <taxon>Rhabditomorpha</taxon>
        <taxon>Strongyloidea</taxon>
        <taxon>Metastrongylidae</taxon>
        <taxon>Parelaphostrongylus</taxon>
    </lineage>
</organism>
<proteinExistence type="predicted"/>
<accession>A0AAD5QER0</accession>
<dbReference type="Gene3D" id="2.40.50.40">
    <property type="match status" value="1"/>
</dbReference>
<keyword evidence="3" id="KW-1185">Reference proteome</keyword>
<protein>
    <recommendedName>
        <fullName evidence="4">Chromo domain-containing protein</fullName>
    </recommendedName>
</protein>
<feature type="region of interest" description="Disordered" evidence="1">
    <location>
        <begin position="1"/>
        <end position="22"/>
    </location>
</feature>
<dbReference type="AlphaFoldDB" id="A0AAD5QER0"/>
<evidence type="ECO:0000313" key="3">
    <source>
        <dbReference type="Proteomes" id="UP001196413"/>
    </source>
</evidence>
<dbReference type="Proteomes" id="UP001196413">
    <property type="component" value="Unassembled WGS sequence"/>
</dbReference>